<accession>A0A5P3VGA4</accession>
<feature type="region of interest" description="Disordered" evidence="1">
    <location>
        <begin position="33"/>
        <end position="53"/>
    </location>
</feature>
<proteinExistence type="predicted"/>
<evidence type="ECO:0000313" key="3">
    <source>
        <dbReference type="EMBL" id="QEZ44261.1"/>
    </source>
</evidence>
<keyword evidence="2" id="KW-0732">Signal</keyword>
<dbReference type="AlphaFoldDB" id="A0A5P3VGA4"/>
<sequence>MTDMIRLAFPTPAVPALCAALCLLLAPAAQAQPGTPSAEASAGTIGTPAERPAMREIGADTRAILAVQREGMQAGPLLPMHGEQAALGYERYMNSFRFALPEFYTGQANASTARAGSAGQMLNGK</sequence>
<protein>
    <submittedName>
        <fullName evidence="3">DUF3613 domain-containing protein</fullName>
    </submittedName>
</protein>
<gene>
    <name evidence="3" type="ORF">D2917_08475</name>
</gene>
<feature type="chain" id="PRO_5024917745" evidence="2">
    <location>
        <begin position="32"/>
        <end position="125"/>
    </location>
</feature>
<organism evidence="3 4">
    <name type="scientific">Cupriavidus oxalaticus</name>
    <dbReference type="NCBI Taxonomy" id="96344"/>
    <lineage>
        <taxon>Bacteria</taxon>
        <taxon>Pseudomonadati</taxon>
        <taxon>Pseudomonadota</taxon>
        <taxon>Betaproteobacteria</taxon>
        <taxon>Burkholderiales</taxon>
        <taxon>Burkholderiaceae</taxon>
        <taxon>Cupriavidus</taxon>
    </lineage>
</organism>
<evidence type="ECO:0000256" key="2">
    <source>
        <dbReference type="SAM" id="SignalP"/>
    </source>
</evidence>
<dbReference type="InterPro" id="IPR022053">
    <property type="entry name" value="DUF3613"/>
</dbReference>
<evidence type="ECO:0000256" key="1">
    <source>
        <dbReference type="SAM" id="MobiDB-lite"/>
    </source>
</evidence>
<dbReference type="Pfam" id="PF12266">
    <property type="entry name" value="DUF3613"/>
    <property type="match status" value="1"/>
</dbReference>
<feature type="signal peptide" evidence="2">
    <location>
        <begin position="1"/>
        <end position="31"/>
    </location>
</feature>
<name>A0A5P3VGA4_9BURK</name>
<dbReference type="Proteomes" id="UP000325743">
    <property type="component" value="Chromosome 1"/>
</dbReference>
<reference evidence="3 4" key="1">
    <citation type="submission" date="2018-09" db="EMBL/GenBank/DDBJ databases">
        <title>Complete genome sequence of Cupriavidus oxalaticus T2, a bacterium capable of phenol tolerance and degradation.</title>
        <authorList>
            <person name="Yan J."/>
        </authorList>
    </citation>
    <scope>NUCLEOTIDE SEQUENCE [LARGE SCALE GENOMIC DNA]</scope>
    <source>
        <strain evidence="3 4">T2</strain>
    </source>
</reference>
<dbReference type="RefSeq" id="WP_151070300.1">
    <property type="nucleotide sequence ID" value="NZ_CP032518.1"/>
</dbReference>
<evidence type="ECO:0000313" key="4">
    <source>
        <dbReference type="Proteomes" id="UP000325743"/>
    </source>
</evidence>
<dbReference type="EMBL" id="CP032518">
    <property type="protein sequence ID" value="QEZ44261.1"/>
    <property type="molecule type" value="Genomic_DNA"/>
</dbReference>